<dbReference type="Pfam" id="PF12937">
    <property type="entry name" value="F-box-like"/>
    <property type="match status" value="1"/>
</dbReference>
<evidence type="ECO:0000259" key="2">
    <source>
        <dbReference type="Pfam" id="PF08268"/>
    </source>
</evidence>
<dbReference type="InterPro" id="IPR036047">
    <property type="entry name" value="F-box-like_dom_sf"/>
</dbReference>
<dbReference type="EMBL" id="SMOL01000231">
    <property type="protein sequence ID" value="KAB2623263.1"/>
    <property type="molecule type" value="Genomic_DNA"/>
</dbReference>
<dbReference type="InterPro" id="IPR050796">
    <property type="entry name" value="SCF_F-box_component"/>
</dbReference>
<name>A0A5N5H9K6_9ROSA</name>
<dbReference type="AlphaFoldDB" id="A0A5N5H9K6"/>
<dbReference type="Proteomes" id="UP000327157">
    <property type="component" value="Chromosome 4"/>
</dbReference>
<gene>
    <name evidence="4" type="ORF">D8674_025445</name>
</gene>
<evidence type="ECO:0000313" key="4">
    <source>
        <dbReference type="EMBL" id="KAB2623263.1"/>
    </source>
</evidence>
<evidence type="ECO:0000313" key="5">
    <source>
        <dbReference type="Proteomes" id="UP000327157"/>
    </source>
</evidence>
<dbReference type="SUPFAM" id="SSF81383">
    <property type="entry name" value="F-box domain"/>
    <property type="match status" value="1"/>
</dbReference>
<reference evidence="4 5" key="3">
    <citation type="submission" date="2019-11" db="EMBL/GenBank/DDBJ databases">
        <title>A de novo genome assembly of a pear dwarfing rootstock.</title>
        <authorList>
            <person name="Wang F."/>
            <person name="Wang J."/>
            <person name="Li S."/>
            <person name="Zhang Y."/>
            <person name="Fang M."/>
            <person name="Ma L."/>
            <person name="Zhao Y."/>
            <person name="Jiang S."/>
        </authorList>
    </citation>
    <scope>NUCLEOTIDE SEQUENCE [LARGE SCALE GENOMIC DNA]</scope>
    <source>
        <strain evidence="4">S2</strain>
        <tissue evidence="4">Leaf</tissue>
    </source>
</reference>
<dbReference type="OrthoDB" id="1853768at2759"/>
<keyword evidence="5" id="KW-1185">Reference proteome</keyword>
<dbReference type="PANTHER" id="PTHR31672:SF13">
    <property type="entry name" value="F-BOX PROTEIN CPR30-LIKE"/>
    <property type="match status" value="1"/>
</dbReference>
<sequence length="404" mass="46979">MKKSEVCLSHPPKSIHEQAKQEEEEERRRRRRRRRKEEEEEEEEEEKKKKNHIIVEIFCKIPTKTLIQCQCVCKDWHRFLSDIEFMRGLFSRTHTCLLVQGNPKIQCPMGWQIKHTHFLVGLKHKWNGNHVALKLCRDPIFRTGDIHIVSSYNGLLLCEDRLMGSVSLYISNPITAESLAIPKPLKIRFTNCYSGFGFSPISDVYKVVLINKPNNESKEPGARVLTVGCTTWRIIEGFEIFALSYGTYHNGFIHWLGRRTDSLGIFAFDVETEHFQQFPLPPFQFDMDNMPNYKLGVMKSCISLTVHSLNNITVWVMKEYGVEESWTQELEICKNWGSCRSYYFKSVKFTEDGKILILGRDGYLRVYFPNTGGFAWIHIDGISWNSDALVHVPSYVSLKDVIRG</sequence>
<evidence type="ECO:0000256" key="1">
    <source>
        <dbReference type="SAM" id="MobiDB-lite"/>
    </source>
</evidence>
<reference evidence="5" key="2">
    <citation type="submission" date="2019-10" db="EMBL/GenBank/DDBJ databases">
        <title>A de novo genome assembly of a pear dwarfing rootstock.</title>
        <authorList>
            <person name="Wang F."/>
            <person name="Wang J."/>
            <person name="Li S."/>
            <person name="Zhang Y."/>
            <person name="Fang M."/>
            <person name="Ma L."/>
            <person name="Zhao Y."/>
            <person name="Jiang S."/>
        </authorList>
    </citation>
    <scope>NUCLEOTIDE SEQUENCE [LARGE SCALE GENOMIC DNA]</scope>
</reference>
<accession>A0A5N5H9K6</accession>
<protein>
    <submittedName>
        <fullName evidence="4">F-box protein</fullName>
    </submittedName>
</protein>
<dbReference type="InterPro" id="IPR001810">
    <property type="entry name" value="F-box_dom"/>
</dbReference>
<dbReference type="InterPro" id="IPR017451">
    <property type="entry name" value="F-box-assoc_interact_dom"/>
</dbReference>
<feature type="domain" description="F-box associated beta-propeller type 3" evidence="2">
    <location>
        <begin position="146"/>
        <end position="359"/>
    </location>
</feature>
<feature type="region of interest" description="Disordered" evidence="1">
    <location>
        <begin position="1"/>
        <end position="46"/>
    </location>
</feature>
<dbReference type="NCBIfam" id="TIGR01640">
    <property type="entry name" value="F_box_assoc_1"/>
    <property type="match status" value="1"/>
</dbReference>
<proteinExistence type="predicted"/>
<comment type="caution">
    <text evidence="4">The sequence shown here is derived from an EMBL/GenBank/DDBJ whole genome shotgun (WGS) entry which is preliminary data.</text>
</comment>
<dbReference type="Pfam" id="PF08268">
    <property type="entry name" value="FBA_3"/>
    <property type="match status" value="1"/>
</dbReference>
<dbReference type="InterPro" id="IPR013187">
    <property type="entry name" value="F-box-assoc_dom_typ3"/>
</dbReference>
<feature type="domain" description="F-box" evidence="3">
    <location>
        <begin position="52"/>
        <end position="90"/>
    </location>
</feature>
<evidence type="ECO:0000259" key="3">
    <source>
        <dbReference type="Pfam" id="PF12937"/>
    </source>
</evidence>
<dbReference type="Gene3D" id="1.20.1280.50">
    <property type="match status" value="1"/>
</dbReference>
<dbReference type="PANTHER" id="PTHR31672">
    <property type="entry name" value="BNACNNG10540D PROTEIN"/>
    <property type="match status" value="1"/>
</dbReference>
<organism evidence="4 5">
    <name type="scientific">Pyrus ussuriensis x Pyrus communis</name>
    <dbReference type="NCBI Taxonomy" id="2448454"/>
    <lineage>
        <taxon>Eukaryota</taxon>
        <taxon>Viridiplantae</taxon>
        <taxon>Streptophyta</taxon>
        <taxon>Embryophyta</taxon>
        <taxon>Tracheophyta</taxon>
        <taxon>Spermatophyta</taxon>
        <taxon>Magnoliopsida</taxon>
        <taxon>eudicotyledons</taxon>
        <taxon>Gunneridae</taxon>
        <taxon>Pentapetalae</taxon>
        <taxon>rosids</taxon>
        <taxon>fabids</taxon>
        <taxon>Rosales</taxon>
        <taxon>Rosaceae</taxon>
        <taxon>Amygdaloideae</taxon>
        <taxon>Maleae</taxon>
        <taxon>Pyrus</taxon>
    </lineage>
</organism>
<reference evidence="4 5" key="1">
    <citation type="submission" date="2019-09" db="EMBL/GenBank/DDBJ databases">
        <authorList>
            <person name="Ou C."/>
        </authorList>
    </citation>
    <scope>NUCLEOTIDE SEQUENCE [LARGE SCALE GENOMIC DNA]</scope>
    <source>
        <strain evidence="4">S2</strain>
        <tissue evidence="4">Leaf</tissue>
    </source>
</reference>